<dbReference type="Gene3D" id="3.40.50.1820">
    <property type="entry name" value="alpha/beta hydrolase"/>
    <property type="match status" value="1"/>
</dbReference>
<proteinExistence type="predicted"/>
<organism evidence="2 3">
    <name type="scientific">Geoalkalibacter ferrihydriticus DSM 17813</name>
    <dbReference type="NCBI Taxonomy" id="1121915"/>
    <lineage>
        <taxon>Bacteria</taxon>
        <taxon>Pseudomonadati</taxon>
        <taxon>Thermodesulfobacteriota</taxon>
        <taxon>Desulfuromonadia</taxon>
        <taxon>Desulfuromonadales</taxon>
        <taxon>Geoalkalibacteraceae</taxon>
        <taxon>Geoalkalibacter</taxon>
    </lineage>
</organism>
<dbReference type="PANTHER" id="PTHR11614">
    <property type="entry name" value="PHOSPHOLIPASE-RELATED"/>
    <property type="match status" value="1"/>
</dbReference>
<dbReference type="AlphaFoldDB" id="A0A0C2ECC3"/>
<comment type="caution">
    <text evidence="2">The sequence shown here is derived from an EMBL/GenBank/DDBJ whole genome shotgun (WGS) entry which is preliminary data.</text>
</comment>
<dbReference type="InterPro" id="IPR000073">
    <property type="entry name" value="AB_hydrolase_1"/>
</dbReference>
<dbReference type="Proteomes" id="UP000035068">
    <property type="component" value="Unassembled WGS sequence"/>
</dbReference>
<evidence type="ECO:0000313" key="2">
    <source>
        <dbReference type="EMBL" id="KIH76233.1"/>
    </source>
</evidence>
<accession>A0A0C2ECC3</accession>
<gene>
    <name evidence="2" type="ORF">GFER_11420</name>
</gene>
<dbReference type="SUPFAM" id="SSF53474">
    <property type="entry name" value="alpha/beta-Hydrolases"/>
    <property type="match status" value="1"/>
</dbReference>
<dbReference type="Pfam" id="PF12697">
    <property type="entry name" value="Abhydrolase_6"/>
    <property type="match status" value="1"/>
</dbReference>
<dbReference type="InterPro" id="IPR051044">
    <property type="entry name" value="MAG_DAG_Lipase"/>
</dbReference>
<evidence type="ECO:0000313" key="3">
    <source>
        <dbReference type="Proteomes" id="UP000035068"/>
    </source>
</evidence>
<sequence length="282" mass="30957">MLYPDNRRGDGGTVQSLIESEIARARADGCTRQENLPFVLGDGAARNAVLLVHGFSGSPWEMRPLGTYLAGRGFLVYGLRLPGHGTTPEDLAGKTMEEWLETVAAGLRRLFATGTSVSGVGQSTGALLLLLAALEQAPAGMVLLSPFLQVRHRLAPAAGILRFFKTYQNTSVTPQNLPFYYDRRPVEGMHQINRITRCLRRRLKQIKSPTLIVSAQGDRTILVPSAMRLYQELGSAHKEYHLFGPEAPHVLTTPDNPRQGETLTLTASFLAGLYRQQTSSIF</sequence>
<name>A0A0C2ECC3_9BACT</name>
<feature type="domain" description="AB hydrolase-1" evidence="1">
    <location>
        <begin position="49"/>
        <end position="236"/>
    </location>
</feature>
<protein>
    <recommendedName>
        <fullName evidence="1">AB hydrolase-1 domain-containing protein</fullName>
    </recommendedName>
</protein>
<dbReference type="EMBL" id="JWJD01000004">
    <property type="protein sequence ID" value="KIH76233.1"/>
    <property type="molecule type" value="Genomic_DNA"/>
</dbReference>
<keyword evidence="3" id="KW-1185">Reference proteome</keyword>
<evidence type="ECO:0000259" key="1">
    <source>
        <dbReference type="Pfam" id="PF12697"/>
    </source>
</evidence>
<reference evidence="2 3" key="1">
    <citation type="submission" date="2014-12" db="EMBL/GenBank/DDBJ databases">
        <title>Genomes of Geoalkalibacter ferrihydriticus and Geoalkalibacter subterraneus, two haloalkaliphilic metal-reducing members of the Geobacteraceae.</title>
        <authorList>
            <person name="Badalamenti J.P."/>
            <person name="Torres C.I."/>
            <person name="Krajmalnik-Brown R."/>
            <person name="Bond D.R."/>
        </authorList>
    </citation>
    <scope>NUCLEOTIDE SEQUENCE [LARGE SCALE GENOMIC DNA]</scope>
    <source>
        <strain evidence="2 3">DSM 17813</strain>
    </source>
</reference>
<dbReference type="InterPro" id="IPR029058">
    <property type="entry name" value="AB_hydrolase_fold"/>
</dbReference>